<feature type="transmembrane region" description="Helical" evidence="1">
    <location>
        <begin position="145"/>
        <end position="163"/>
    </location>
</feature>
<dbReference type="InterPro" id="IPR051415">
    <property type="entry name" value="LAAT-1"/>
</dbReference>
<keyword evidence="1" id="KW-1133">Transmembrane helix</keyword>
<dbReference type="Ensembl" id="ENSSAUT00010072803.1">
    <property type="protein sequence ID" value="ENSSAUP00010069567.1"/>
    <property type="gene ID" value="ENSSAUG00010027536.1"/>
</dbReference>
<dbReference type="PANTHER" id="PTHR16201:SF53">
    <property type="entry name" value="TRANSMEMBRANE PROTEIN 44"/>
    <property type="match status" value="1"/>
</dbReference>
<dbReference type="AlphaFoldDB" id="A0A671Z3P8"/>
<organism evidence="2 3">
    <name type="scientific">Sparus aurata</name>
    <name type="common">Gilthead sea bream</name>
    <dbReference type="NCBI Taxonomy" id="8175"/>
    <lineage>
        <taxon>Eukaryota</taxon>
        <taxon>Metazoa</taxon>
        <taxon>Chordata</taxon>
        <taxon>Craniata</taxon>
        <taxon>Vertebrata</taxon>
        <taxon>Euteleostomi</taxon>
        <taxon>Actinopterygii</taxon>
        <taxon>Neopterygii</taxon>
        <taxon>Teleostei</taxon>
        <taxon>Neoteleostei</taxon>
        <taxon>Acanthomorphata</taxon>
        <taxon>Eupercaria</taxon>
        <taxon>Spariformes</taxon>
        <taxon>Sparidae</taxon>
        <taxon>Sparus</taxon>
    </lineage>
</organism>
<feature type="transmembrane region" description="Helical" evidence="1">
    <location>
        <begin position="188"/>
        <end position="206"/>
    </location>
</feature>
<dbReference type="OrthoDB" id="8048523at2759"/>
<sequence length="445" mass="48935">MGGRTLIRCDPDAFLSSLAEFCADSASTCFSAGADKLCVTVGLVCLSALLLLLSCCLLVYQRCRFGRESPDETVTFLYSLLGSLCSTGGAFLSRQLHIQILLGAVAAAIDAVHSISSCFLALQCYNSKAERRLRMMRRRRRQRQLLAVCVLMVVAGGFLKSRVTQSPADRPLGGRRLLHEILEDNTEILGYTLGLLSFVISCTSRFPALRRAHRGQMLTLVATSSGLLCSLAGALFAAAILLYDTRLEFLLGVMPWLLSAICCVTLDLLILVIHWWKRGTRQRLTTLPPDTESLLRGSRMPSEDKAVMKRLSKQKVHSSAQAKSKNIQKTTEMGRYMDVNIQPAGKEEMGDQLLTGKVRVIRVNSFYSSDTSCDSSVVSSDLEWDFEETNTRWCDPAAKQPFPPQGWPTKPKTFNFCICAMSGLNEKTVSGTEEGESVSSAGRAK</sequence>
<dbReference type="CTD" id="93109"/>
<reference evidence="2" key="1">
    <citation type="submission" date="2021-04" db="EMBL/GenBank/DDBJ databases">
        <authorList>
            <consortium name="Wellcome Sanger Institute Data Sharing"/>
        </authorList>
    </citation>
    <scope>NUCLEOTIDE SEQUENCE [LARGE SCALE GENOMIC DNA]</scope>
</reference>
<reference evidence="2" key="3">
    <citation type="submission" date="2025-09" db="UniProtKB">
        <authorList>
            <consortium name="Ensembl"/>
        </authorList>
    </citation>
    <scope>IDENTIFICATION</scope>
</reference>
<dbReference type="GeneID" id="115591021"/>
<dbReference type="PANTHER" id="PTHR16201">
    <property type="entry name" value="SEVEN TRANSMEMBRANE PROTEIN 1-RELATED"/>
    <property type="match status" value="1"/>
</dbReference>
<feature type="transmembrane region" description="Helical" evidence="1">
    <location>
        <begin position="218"/>
        <end position="243"/>
    </location>
</feature>
<keyword evidence="1" id="KW-0812">Transmembrane</keyword>
<accession>A0A671Z3P8</accession>
<feature type="transmembrane region" description="Helical" evidence="1">
    <location>
        <begin position="98"/>
        <end position="125"/>
    </location>
</feature>
<feature type="transmembrane region" description="Helical" evidence="1">
    <location>
        <begin position="73"/>
        <end position="92"/>
    </location>
</feature>
<keyword evidence="3" id="KW-1185">Reference proteome</keyword>
<evidence type="ECO:0000313" key="3">
    <source>
        <dbReference type="Proteomes" id="UP000472265"/>
    </source>
</evidence>
<reference evidence="2" key="2">
    <citation type="submission" date="2025-08" db="UniProtKB">
        <authorList>
            <consortium name="Ensembl"/>
        </authorList>
    </citation>
    <scope>IDENTIFICATION</scope>
</reference>
<dbReference type="InParanoid" id="A0A671Z3P8"/>
<protein>
    <submittedName>
        <fullName evidence="2">Transmembrane protein 44</fullName>
    </submittedName>
</protein>
<dbReference type="GeneTree" id="ENSGT00390000018718"/>
<proteinExistence type="predicted"/>
<feature type="transmembrane region" description="Helical" evidence="1">
    <location>
        <begin position="249"/>
        <end position="273"/>
    </location>
</feature>
<dbReference type="GO" id="GO:0015174">
    <property type="term" value="F:basic amino acid transmembrane transporter activity"/>
    <property type="evidence" value="ECO:0007669"/>
    <property type="project" value="TreeGrafter"/>
</dbReference>
<evidence type="ECO:0000256" key="1">
    <source>
        <dbReference type="SAM" id="Phobius"/>
    </source>
</evidence>
<feature type="transmembrane region" description="Helical" evidence="1">
    <location>
        <begin position="41"/>
        <end position="61"/>
    </location>
</feature>
<evidence type="ECO:0000313" key="2">
    <source>
        <dbReference type="Ensembl" id="ENSSAUP00010069567.1"/>
    </source>
</evidence>
<dbReference type="RefSeq" id="XP_030288457.1">
    <property type="nucleotide sequence ID" value="XM_030432597.1"/>
</dbReference>
<dbReference type="OMA" id="WGDEAVC"/>
<name>A0A671Z3P8_SPAAU</name>
<dbReference type="GO" id="GO:0016020">
    <property type="term" value="C:membrane"/>
    <property type="evidence" value="ECO:0007669"/>
    <property type="project" value="TreeGrafter"/>
</dbReference>
<dbReference type="Proteomes" id="UP000472265">
    <property type="component" value="Chromosome 11"/>
</dbReference>
<keyword evidence="1" id="KW-0472">Membrane</keyword>
<gene>
    <name evidence="2" type="primary">TMEM44</name>
    <name evidence="2" type="synonym">tmem44</name>
</gene>